<dbReference type="EMBL" id="KZ996006">
    <property type="protein sequence ID" value="RKO89582.1"/>
    <property type="molecule type" value="Genomic_DNA"/>
</dbReference>
<keyword evidence="2" id="KW-1185">Reference proteome</keyword>
<organism evidence="1 2">
    <name type="scientific">Blyttiomyces helicus</name>
    <dbReference type="NCBI Taxonomy" id="388810"/>
    <lineage>
        <taxon>Eukaryota</taxon>
        <taxon>Fungi</taxon>
        <taxon>Fungi incertae sedis</taxon>
        <taxon>Chytridiomycota</taxon>
        <taxon>Chytridiomycota incertae sedis</taxon>
        <taxon>Chytridiomycetes</taxon>
        <taxon>Chytridiomycetes incertae sedis</taxon>
        <taxon>Blyttiomyces</taxon>
    </lineage>
</organism>
<evidence type="ECO:0000313" key="1">
    <source>
        <dbReference type="EMBL" id="RKO89582.1"/>
    </source>
</evidence>
<proteinExistence type="predicted"/>
<accession>A0A4P9WBF3</accession>
<protein>
    <submittedName>
        <fullName evidence="1">Uncharacterized protein</fullName>
    </submittedName>
</protein>
<sequence>MARNYSRPLKSLRTLPFLDSQGDSDPALTVDEGVCEQGALSDMWVSQEVLLVSPNILNGFDNAGDLVFPGLQPTNIKVNSESGVNGTIKRYKARVNLAKPGQEFFFRDSDRVDGIVVIVRIVGRPITPHLLSPEHHPTGHSKTLSILLPHKRTRMAGGGKGLDELLCLVKLGEGVGQLDTAWNLQSLTWVLPVAIH</sequence>
<dbReference type="AlphaFoldDB" id="A0A4P9WBF3"/>
<name>A0A4P9WBF3_9FUNG</name>
<gene>
    <name evidence="1" type="ORF">BDK51DRAFT_31747</name>
</gene>
<dbReference type="Proteomes" id="UP000269721">
    <property type="component" value="Unassembled WGS sequence"/>
</dbReference>
<evidence type="ECO:0000313" key="2">
    <source>
        <dbReference type="Proteomes" id="UP000269721"/>
    </source>
</evidence>
<reference evidence="2" key="1">
    <citation type="journal article" date="2018" name="Nat. Microbiol.">
        <title>Leveraging single-cell genomics to expand the fungal tree of life.</title>
        <authorList>
            <person name="Ahrendt S.R."/>
            <person name="Quandt C.A."/>
            <person name="Ciobanu D."/>
            <person name="Clum A."/>
            <person name="Salamov A."/>
            <person name="Andreopoulos B."/>
            <person name="Cheng J.F."/>
            <person name="Woyke T."/>
            <person name="Pelin A."/>
            <person name="Henrissat B."/>
            <person name="Reynolds N.K."/>
            <person name="Benny G.L."/>
            <person name="Smith M.E."/>
            <person name="James T.Y."/>
            <person name="Grigoriev I.V."/>
        </authorList>
    </citation>
    <scope>NUCLEOTIDE SEQUENCE [LARGE SCALE GENOMIC DNA]</scope>
</reference>